<name>A0A0A1TCL5_9HYPO</name>
<keyword evidence="2" id="KW-1185">Reference proteome</keyword>
<dbReference type="AlphaFoldDB" id="A0A0A1TCL5"/>
<gene>
    <name evidence="1" type="ORF">VHEMI04017</name>
</gene>
<dbReference type="EMBL" id="CDHN01000002">
    <property type="protein sequence ID" value="CEJ86132.1"/>
    <property type="molecule type" value="Genomic_DNA"/>
</dbReference>
<dbReference type="Proteomes" id="UP000039046">
    <property type="component" value="Unassembled WGS sequence"/>
</dbReference>
<organism evidence="1 2">
    <name type="scientific">[Torrubiella] hemipterigena</name>
    <dbReference type="NCBI Taxonomy" id="1531966"/>
    <lineage>
        <taxon>Eukaryota</taxon>
        <taxon>Fungi</taxon>
        <taxon>Dikarya</taxon>
        <taxon>Ascomycota</taxon>
        <taxon>Pezizomycotina</taxon>
        <taxon>Sordariomycetes</taxon>
        <taxon>Hypocreomycetidae</taxon>
        <taxon>Hypocreales</taxon>
        <taxon>Clavicipitaceae</taxon>
        <taxon>Clavicipitaceae incertae sedis</taxon>
        <taxon>'Torrubiella' clade</taxon>
    </lineage>
</organism>
<sequence length="199" mass="20605">MKVSASLTTAVLAATVAGKKVVHKHGLGFDALEGKTPGLLSGGGNPMPSPYKDLIWAEGTFSVVKLSGELLTTLQPKSKPNVLAVKPAQVGSTAGAIKINTNVDSANFKSVSFACVEEVLGTSAPVGCTVAFTNTDLAGTVTKRTATYDGGSKMATVALDFNFKERFTIKVTEAGLVGDLGSPVSVVLDNFYYEATLDQ</sequence>
<accession>A0A0A1TCL5</accession>
<evidence type="ECO:0000313" key="1">
    <source>
        <dbReference type="EMBL" id="CEJ86132.1"/>
    </source>
</evidence>
<evidence type="ECO:0000313" key="2">
    <source>
        <dbReference type="Proteomes" id="UP000039046"/>
    </source>
</evidence>
<protein>
    <submittedName>
        <fullName evidence="1">Uncharacterized protein</fullName>
    </submittedName>
</protein>
<reference evidence="1 2" key="1">
    <citation type="journal article" date="2015" name="Genome Announc.">
        <title>Draft Genome Sequence and Gene Annotation of the Entomopathogenic Fungus Verticillium hemipterigenum.</title>
        <authorList>
            <person name="Horn F."/>
            <person name="Habel A."/>
            <person name="Scharf D.H."/>
            <person name="Dworschak J."/>
            <person name="Brakhage A.A."/>
            <person name="Guthke R."/>
            <person name="Hertweck C."/>
            <person name="Linde J."/>
        </authorList>
    </citation>
    <scope>NUCLEOTIDE SEQUENCE [LARGE SCALE GENOMIC DNA]</scope>
</reference>
<proteinExistence type="predicted"/>
<dbReference type="HOGENOM" id="CLU_1373062_0_0_1"/>